<feature type="chain" id="PRO_5020375607" evidence="1">
    <location>
        <begin position="19"/>
        <end position="135"/>
    </location>
</feature>
<dbReference type="RefSeq" id="WP_137263550.1">
    <property type="nucleotide sequence ID" value="NZ_SZQL01000020.1"/>
</dbReference>
<dbReference type="OrthoDB" id="5873496at2"/>
<dbReference type="Proteomes" id="UP000305848">
    <property type="component" value="Unassembled WGS sequence"/>
</dbReference>
<dbReference type="EMBL" id="SZQL01000020">
    <property type="protein sequence ID" value="TKK65559.1"/>
    <property type="molecule type" value="Genomic_DNA"/>
</dbReference>
<gene>
    <name evidence="2" type="ORF">FC093_19775</name>
</gene>
<keyword evidence="1" id="KW-0732">Signal</keyword>
<proteinExistence type="predicted"/>
<accession>A0A4U3KUT5</accession>
<sequence length="135" mass="15453">MRSILFLLFTLLVSGLSAQSSEPSTNFFGYLNDIRLDSINAHYAEVYFKSEISKQSVDYGNSSIYVSSPKLCFTFQPEDNKKDAFIRDSKGNTVSFRGNMAAALNFLYFNGWDLANIVYEDSSMHSYYFLLKKRI</sequence>
<reference evidence="2 3" key="1">
    <citation type="submission" date="2019-05" db="EMBL/GenBank/DDBJ databases">
        <title>Panacibacter sp. strain 17mud1-8 Genome sequencing and assembly.</title>
        <authorList>
            <person name="Chhetri G."/>
        </authorList>
    </citation>
    <scope>NUCLEOTIDE SEQUENCE [LARGE SCALE GENOMIC DNA]</scope>
    <source>
        <strain evidence="2 3">17mud1-8</strain>
    </source>
</reference>
<name>A0A4U3KUT5_9BACT</name>
<evidence type="ECO:0000313" key="3">
    <source>
        <dbReference type="Proteomes" id="UP000305848"/>
    </source>
</evidence>
<comment type="caution">
    <text evidence="2">The sequence shown here is derived from an EMBL/GenBank/DDBJ whole genome shotgun (WGS) entry which is preliminary data.</text>
</comment>
<organism evidence="2 3">
    <name type="scientific">Ilyomonas limi</name>
    <dbReference type="NCBI Taxonomy" id="2575867"/>
    <lineage>
        <taxon>Bacteria</taxon>
        <taxon>Pseudomonadati</taxon>
        <taxon>Bacteroidota</taxon>
        <taxon>Chitinophagia</taxon>
        <taxon>Chitinophagales</taxon>
        <taxon>Chitinophagaceae</taxon>
        <taxon>Ilyomonas</taxon>
    </lineage>
</organism>
<feature type="signal peptide" evidence="1">
    <location>
        <begin position="1"/>
        <end position="18"/>
    </location>
</feature>
<protein>
    <submittedName>
        <fullName evidence="2">Uncharacterized protein</fullName>
    </submittedName>
</protein>
<evidence type="ECO:0000256" key="1">
    <source>
        <dbReference type="SAM" id="SignalP"/>
    </source>
</evidence>
<evidence type="ECO:0000313" key="2">
    <source>
        <dbReference type="EMBL" id="TKK65559.1"/>
    </source>
</evidence>
<keyword evidence="3" id="KW-1185">Reference proteome</keyword>
<dbReference type="AlphaFoldDB" id="A0A4U3KUT5"/>